<accession>A0A172WNX9</accession>
<evidence type="ECO:0008006" key="3">
    <source>
        <dbReference type="Google" id="ProtNLM"/>
    </source>
</evidence>
<dbReference type="AlphaFoldDB" id="A0A172WNX9"/>
<reference evidence="1 2" key="1">
    <citation type="submission" date="2016-05" db="EMBL/GenBank/DDBJ databases">
        <title>Genome sequence of Pseudomonas stutzeri 273 and identification of the exopolysaccharide biosynthesis locus.</title>
        <authorList>
            <person name="Wu S."/>
            <person name="Sun C."/>
        </authorList>
    </citation>
    <scope>NUCLEOTIDE SEQUENCE [LARGE SCALE GENOMIC DNA]</scope>
    <source>
        <strain evidence="1 2">273</strain>
    </source>
</reference>
<gene>
    <name evidence="1" type="ORF">PS273GM_07535</name>
</gene>
<protein>
    <recommendedName>
        <fullName evidence="3">TnsA endonuclease N-terminal domain-containing protein</fullName>
    </recommendedName>
</protein>
<evidence type="ECO:0000313" key="1">
    <source>
        <dbReference type="EMBL" id="ANF25015.1"/>
    </source>
</evidence>
<dbReference type="RefSeq" id="WP_064481075.1">
    <property type="nucleotide sequence ID" value="NZ_CP015641.1"/>
</dbReference>
<dbReference type="EMBL" id="CP015641">
    <property type="protein sequence ID" value="ANF25015.1"/>
    <property type="molecule type" value="Genomic_DNA"/>
</dbReference>
<sequence>MHRGLEAVPVARNVSKRTRRGRPCHVFMSAKAGGLISMESYEEYKRAVLLELDPRVVCFSEQPWTMEVNSGEIRPTRDAFKPVTADMRFYTPDFTVRLAGGRILIVEVKKALPSAERSEKYNLVKCRCQENGFEFLMLEGAHLTAALLRNCEYLVRTSAEYLKKTLPEMLEQLLELSQQRPRWTYTDLAQLAPHGGFGVFIGIAYGIFQADLQRDLLSGQGVITPALGELTHLELGFV</sequence>
<organism evidence="1 2">
    <name type="scientific">Stutzerimonas stutzeri</name>
    <name type="common">Pseudomonas stutzeri</name>
    <dbReference type="NCBI Taxonomy" id="316"/>
    <lineage>
        <taxon>Bacteria</taxon>
        <taxon>Pseudomonadati</taxon>
        <taxon>Pseudomonadota</taxon>
        <taxon>Gammaproteobacteria</taxon>
        <taxon>Pseudomonadales</taxon>
        <taxon>Pseudomonadaceae</taxon>
        <taxon>Stutzerimonas</taxon>
    </lineage>
</organism>
<evidence type="ECO:0000313" key="2">
    <source>
        <dbReference type="Proteomes" id="UP000077787"/>
    </source>
</evidence>
<dbReference type="OrthoDB" id="6867104at2"/>
<dbReference type="Proteomes" id="UP000077787">
    <property type="component" value="Chromosome"/>
</dbReference>
<proteinExistence type="predicted"/>
<name>A0A172WNX9_STUST</name>